<keyword evidence="3" id="KW-1185">Reference proteome</keyword>
<reference evidence="2 3" key="1">
    <citation type="journal article" date="2024" name="Genome Biol. Evol.">
        <title>Chromosome-level genome assembly of the viviparous eelpout Zoarces viviparus.</title>
        <authorList>
            <person name="Fuhrmann N."/>
            <person name="Brasseur M.V."/>
            <person name="Bakowski C.E."/>
            <person name="Podsiadlowski L."/>
            <person name="Prost S."/>
            <person name="Krehenwinkel H."/>
            <person name="Mayer C."/>
        </authorList>
    </citation>
    <scope>NUCLEOTIDE SEQUENCE [LARGE SCALE GENOMIC DNA]</scope>
    <source>
        <strain evidence="2">NO-MEL_2022_Ind0_liver</strain>
    </source>
</reference>
<feature type="region of interest" description="Disordered" evidence="1">
    <location>
        <begin position="22"/>
        <end position="44"/>
    </location>
</feature>
<comment type="caution">
    <text evidence="2">The sequence shown here is derived from an EMBL/GenBank/DDBJ whole genome shotgun (WGS) entry which is preliminary data.</text>
</comment>
<evidence type="ECO:0000313" key="3">
    <source>
        <dbReference type="Proteomes" id="UP001488805"/>
    </source>
</evidence>
<gene>
    <name evidence="2" type="ORF">VZT92_021747</name>
</gene>
<evidence type="ECO:0000256" key="1">
    <source>
        <dbReference type="SAM" id="MobiDB-lite"/>
    </source>
</evidence>
<accession>A0AAW1E917</accession>
<dbReference type="Proteomes" id="UP001488805">
    <property type="component" value="Unassembled WGS sequence"/>
</dbReference>
<name>A0AAW1E917_ZOAVI</name>
<dbReference type="EMBL" id="JBCEZU010000434">
    <property type="protein sequence ID" value="KAK9518986.1"/>
    <property type="molecule type" value="Genomic_DNA"/>
</dbReference>
<proteinExistence type="predicted"/>
<sequence length="83" mass="8743">MLIRRTPGVALDVGQLAASSWAMSGPPPPPGITSALGPTRACSRTPASYPPLELFTPGTTPTTRHPCTCLVANLLYRDTHRAC</sequence>
<organism evidence="2 3">
    <name type="scientific">Zoarces viviparus</name>
    <name type="common">Viviparous eelpout</name>
    <name type="synonym">Blennius viviparus</name>
    <dbReference type="NCBI Taxonomy" id="48416"/>
    <lineage>
        <taxon>Eukaryota</taxon>
        <taxon>Metazoa</taxon>
        <taxon>Chordata</taxon>
        <taxon>Craniata</taxon>
        <taxon>Vertebrata</taxon>
        <taxon>Euteleostomi</taxon>
        <taxon>Actinopterygii</taxon>
        <taxon>Neopterygii</taxon>
        <taxon>Teleostei</taxon>
        <taxon>Neoteleostei</taxon>
        <taxon>Acanthomorphata</taxon>
        <taxon>Eupercaria</taxon>
        <taxon>Perciformes</taxon>
        <taxon>Cottioidei</taxon>
        <taxon>Zoarcales</taxon>
        <taxon>Zoarcidae</taxon>
        <taxon>Zoarcinae</taxon>
        <taxon>Zoarces</taxon>
    </lineage>
</organism>
<evidence type="ECO:0008006" key="4">
    <source>
        <dbReference type="Google" id="ProtNLM"/>
    </source>
</evidence>
<protein>
    <recommendedName>
        <fullName evidence="4">Secreted protein</fullName>
    </recommendedName>
</protein>
<dbReference type="AlphaFoldDB" id="A0AAW1E917"/>
<evidence type="ECO:0000313" key="2">
    <source>
        <dbReference type="EMBL" id="KAK9518986.1"/>
    </source>
</evidence>